<keyword evidence="4" id="KW-0812">Transmembrane</keyword>
<dbReference type="InterPro" id="IPR036259">
    <property type="entry name" value="MFS_trans_sf"/>
</dbReference>
<feature type="non-terminal residue" evidence="5">
    <location>
        <position position="1"/>
    </location>
</feature>
<keyword evidence="6" id="KW-1185">Reference proteome</keyword>
<dbReference type="PANTHER" id="PTHR11360:SF130">
    <property type="entry name" value="MAJOR FACILITATOR SUPERFAMILY (MFS) PROFILE DOMAIN-CONTAINING PROTEIN-RELATED"/>
    <property type="match status" value="1"/>
</dbReference>
<evidence type="ECO:0000256" key="2">
    <source>
        <dbReference type="ARBA" id="ARBA00006727"/>
    </source>
</evidence>
<comment type="similarity">
    <text evidence="2">Belongs to the major facilitator superfamily. Monocarboxylate porter (TC 2.A.1.13) family.</text>
</comment>
<gene>
    <name evidence="5" type="ORF">EDB81DRAFT_602064</name>
</gene>
<feature type="transmembrane region" description="Helical" evidence="4">
    <location>
        <begin position="133"/>
        <end position="153"/>
    </location>
</feature>
<dbReference type="EMBL" id="JAGMUV010000023">
    <property type="protein sequence ID" value="KAH7122882.1"/>
    <property type="molecule type" value="Genomic_DNA"/>
</dbReference>
<dbReference type="SUPFAM" id="SSF103473">
    <property type="entry name" value="MFS general substrate transporter"/>
    <property type="match status" value="1"/>
</dbReference>
<dbReference type="InterPro" id="IPR050327">
    <property type="entry name" value="Proton-linked_MCT"/>
</dbReference>
<dbReference type="Pfam" id="PF07690">
    <property type="entry name" value="MFS_1"/>
    <property type="match status" value="1"/>
</dbReference>
<dbReference type="AlphaFoldDB" id="A0A9P9IJU5"/>
<dbReference type="GO" id="GO:0016020">
    <property type="term" value="C:membrane"/>
    <property type="evidence" value="ECO:0007669"/>
    <property type="project" value="UniProtKB-SubCell"/>
</dbReference>
<feature type="transmembrane region" description="Helical" evidence="4">
    <location>
        <begin position="272"/>
        <end position="294"/>
    </location>
</feature>
<dbReference type="InterPro" id="IPR011701">
    <property type="entry name" value="MFS"/>
</dbReference>
<feature type="transmembrane region" description="Helical" evidence="4">
    <location>
        <begin position="241"/>
        <end position="260"/>
    </location>
</feature>
<keyword evidence="4" id="KW-0472">Membrane</keyword>
<feature type="transmembrane region" description="Helical" evidence="4">
    <location>
        <begin position="206"/>
        <end position="229"/>
    </location>
</feature>
<comment type="caution">
    <text evidence="5">The sequence shown here is derived from an EMBL/GenBank/DDBJ whole genome shotgun (WGS) entry which is preliminary data.</text>
</comment>
<proteinExistence type="inferred from homology"/>
<organism evidence="5 6">
    <name type="scientific">Dactylonectria macrodidyma</name>
    <dbReference type="NCBI Taxonomy" id="307937"/>
    <lineage>
        <taxon>Eukaryota</taxon>
        <taxon>Fungi</taxon>
        <taxon>Dikarya</taxon>
        <taxon>Ascomycota</taxon>
        <taxon>Pezizomycotina</taxon>
        <taxon>Sordariomycetes</taxon>
        <taxon>Hypocreomycetidae</taxon>
        <taxon>Hypocreales</taxon>
        <taxon>Nectriaceae</taxon>
        <taxon>Dactylonectria</taxon>
    </lineage>
</organism>
<reference evidence="5" key="1">
    <citation type="journal article" date="2021" name="Nat. Commun.">
        <title>Genetic determinants of endophytism in the Arabidopsis root mycobiome.</title>
        <authorList>
            <person name="Mesny F."/>
            <person name="Miyauchi S."/>
            <person name="Thiergart T."/>
            <person name="Pickel B."/>
            <person name="Atanasova L."/>
            <person name="Karlsson M."/>
            <person name="Huettel B."/>
            <person name="Barry K.W."/>
            <person name="Haridas S."/>
            <person name="Chen C."/>
            <person name="Bauer D."/>
            <person name="Andreopoulos W."/>
            <person name="Pangilinan J."/>
            <person name="LaButti K."/>
            <person name="Riley R."/>
            <person name="Lipzen A."/>
            <person name="Clum A."/>
            <person name="Drula E."/>
            <person name="Henrissat B."/>
            <person name="Kohler A."/>
            <person name="Grigoriev I.V."/>
            <person name="Martin F.M."/>
            <person name="Hacquard S."/>
        </authorList>
    </citation>
    <scope>NUCLEOTIDE SEQUENCE</scope>
    <source>
        <strain evidence="5">MPI-CAGE-AT-0147</strain>
    </source>
</reference>
<feature type="transmembrane region" description="Helical" evidence="4">
    <location>
        <begin position="47"/>
        <end position="69"/>
    </location>
</feature>
<feature type="transmembrane region" description="Helical" evidence="4">
    <location>
        <begin position="165"/>
        <end position="185"/>
    </location>
</feature>
<dbReference type="PANTHER" id="PTHR11360">
    <property type="entry name" value="MONOCARBOXYLATE TRANSPORTER"/>
    <property type="match status" value="1"/>
</dbReference>
<feature type="non-terminal residue" evidence="5">
    <location>
        <position position="403"/>
    </location>
</feature>
<accession>A0A9P9IJU5</accession>
<evidence type="ECO:0000256" key="1">
    <source>
        <dbReference type="ARBA" id="ARBA00004141"/>
    </source>
</evidence>
<feature type="transmembrane region" description="Helical" evidence="4">
    <location>
        <begin position="97"/>
        <end position="121"/>
    </location>
</feature>
<evidence type="ECO:0000256" key="3">
    <source>
        <dbReference type="ARBA" id="ARBA00023180"/>
    </source>
</evidence>
<dbReference type="OrthoDB" id="5212574at2759"/>
<sequence>PPDGGARAWGVVIAGHCVFMSTWGWINSFGIFQAYYKEILDRSASDISWIGSIAVFLLFFVGTLTGRLVDAGHFRKVFATGIIVQAGGIFATSGSNYYWQFVLAQGFCVGIGNGCLFCPVLAVLSTYFARRRALAMGFAACGSVSGGLIFPSLVREMLPKVGFAWTLRTVAFIQIASLGLALALAKQRIKPRASAPLIDLAAFKELEYTFYTIGCYFSYFGIYFAFYYITSFSRDALVEPLTYTGSLTLLIILNGVGIIGRLLPAWLADRIGIVNVFIPCTIAASLLVFCWISVENTTGLYAWAVIYGPIAAAIQSLFPTGVALLTTDLGKIGVRMGMSFTIVSFAVLTGPPIAGAIIERQGGTAFWGAQLFAGSSLAIGTLFLIAAKMVRMRATGKGWTAKI</sequence>
<dbReference type="Gene3D" id="1.20.1250.20">
    <property type="entry name" value="MFS general substrate transporter like domains"/>
    <property type="match status" value="2"/>
</dbReference>
<feature type="transmembrane region" description="Helical" evidence="4">
    <location>
        <begin position="364"/>
        <end position="387"/>
    </location>
</feature>
<dbReference type="Proteomes" id="UP000738349">
    <property type="component" value="Unassembled WGS sequence"/>
</dbReference>
<feature type="transmembrane region" description="Helical" evidence="4">
    <location>
        <begin position="337"/>
        <end position="358"/>
    </location>
</feature>
<feature type="transmembrane region" description="Helical" evidence="4">
    <location>
        <begin position="300"/>
        <end position="325"/>
    </location>
</feature>
<evidence type="ECO:0000313" key="6">
    <source>
        <dbReference type="Proteomes" id="UP000738349"/>
    </source>
</evidence>
<keyword evidence="3" id="KW-0325">Glycoprotein</keyword>
<keyword evidence="4" id="KW-1133">Transmembrane helix</keyword>
<dbReference type="GO" id="GO:0022857">
    <property type="term" value="F:transmembrane transporter activity"/>
    <property type="evidence" value="ECO:0007669"/>
    <property type="project" value="InterPro"/>
</dbReference>
<protein>
    <submittedName>
        <fullName evidence="5">Major facilitator superfamily domain-containing protein</fullName>
    </submittedName>
</protein>
<comment type="subcellular location">
    <subcellularLocation>
        <location evidence="1">Membrane</location>
        <topology evidence="1">Multi-pass membrane protein</topology>
    </subcellularLocation>
</comment>
<feature type="transmembrane region" description="Helical" evidence="4">
    <location>
        <begin position="6"/>
        <end position="26"/>
    </location>
</feature>
<name>A0A9P9IJU5_9HYPO</name>
<evidence type="ECO:0000256" key="4">
    <source>
        <dbReference type="SAM" id="Phobius"/>
    </source>
</evidence>
<evidence type="ECO:0000313" key="5">
    <source>
        <dbReference type="EMBL" id="KAH7122882.1"/>
    </source>
</evidence>